<feature type="transmembrane region" description="Helical" evidence="2">
    <location>
        <begin position="268"/>
        <end position="288"/>
    </location>
</feature>
<dbReference type="EMBL" id="JPOX01000015">
    <property type="protein sequence ID" value="KFX47245.1"/>
    <property type="molecule type" value="Genomic_DNA"/>
</dbReference>
<comment type="caution">
    <text evidence="4">The sequence shown here is derived from an EMBL/GenBank/DDBJ whole genome shotgun (WGS) entry which is preliminary data.</text>
</comment>
<evidence type="ECO:0000256" key="1">
    <source>
        <dbReference type="SAM" id="MobiDB-lite"/>
    </source>
</evidence>
<dbReference type="EMBL" id="JPOX01000007">
    <property type="protein sequence ID" value="KFX50322.1"/>
    <property type="molecule type" value="Genomic_DNA"/>
</dbReference>
<dbReference type="EMBL" id="JPOX01000015">
    <property type="protein sequence ID" value="KFX47242.1"/>
    <property type="molecule type" value="Genomic_DNA"/>
</dbReference>
<feature type="compositionally biased region" description="Polar residues" evidence="1">
    <location>
        <begin position="52"/>
        <end position="71"/>
    </location>
</feature>
<dbReference type="EMBL" id="JPOX01000015">
    <property type="protein sequence ID" value="KFX47244.1"/>
    <property type="molecule type" value="Genomic_DNA"/>
</dbReference>
<evidence type="ECO:0000313" key="4">
    <source>
        <dbReference type="EMBL" id="KFX47244.1"/>
    </source>
</evidence>
<feature type="region of interest" description="Disordered" evidence="1">
    <location>
        <begin position="107"/>
        <end position="128"/>
    </location>
</feature>
<protein>
    <submittedName>
        <fullName evidence="4">Nucleoporin</fullName>
    </submittedName>
</protein>
<dbReference type="AlphaFoldDB" id="A0A093VB79"/>
<feature type="compositionally biased region" description="Low complexity" evidence="1">
    <location>
        <begin position="215"/>
        <end position="258"/>
    </location>
</feature>
<evidence type="ECO:0000256" key="2">
    <source>
        <dbReference type="SAM" id="Phobius"/>
    </source>
</evidence>
<evidence type="ECO:0000313" key="5">
    <source>
        <dbReference type="EMBL" id="KFX50320.1"/>
    </source>
</evidence>
<sequence length="289" mass="27145">MRFTDISLVLALSTAAIAAPHPDGEKTLYKVDQSPRYILARGSDEKVLHKGSASQLVARQSSGNTGSAGNSDTCYGKAVTCASCFGSNWTECPDGVTCHDKTDPTSTCSSGSGSGSSSGGSTGGSTGGSSGGSAGGSDYCYGASATCVSCFGAGYLECSDGHTCYSPADPTTGCPDGTAGGSGSGHGSGSGSGSGAGAGSGLIGTSTTATAAGTTATAGGSGSIGTIPSAASSTHSTTSTSTSTTSTSAPTSAPSPISGNKLSGASGISLPIGFSAGAGAAVLIAAVLM</sequence>
<dbReference type="eggNOG" id="ENOG502RPN7">
    <property type="taxonomic scope" value="Eukaryota"/>
</dbReference>
<feature type="signal peptide" evidence="3">
    <location>
        <begin position="1"/>
        <end position="18"/>
    </location>
</feature>
<dbReference type="EMBL" id="JPOX01000007">
    <property type="protein sequence ID" value="KFX50321.1"/>
    <property type="molecule type" value="Genomic_DNA"/>
</dbReference>
<feature type="region of interest" description="Disordered" evidence="1">
    <location>
        <begin position="50"/>
        <end position="71"/>
    </location>
</feature>
<gene>
    <name evidence="5" type="ORF">GQ26_0070780</name>
    <name evidence="4" type="ORF">GQ26_0150010</name>
</gene>
<dbReference type="EMBL" id="JPOX01000015">
    <property type="protein sequence ID" value="KFX47243.1"/>
    <property type="molecule type" value="Genomic_DNA"/>
</dbReference>
<evidence type="ECO:0000256" key="3">
    <source>
        <dbReference type="SAM" id="SignalP"/>
    </source>
</evidence>
<dbReference type="HOGENOM" id="CLU_963468_0_0_1"/>
<keyword evidence="3" id="KW-0732">Signal</keyword>
<accession>A0A093VB79</accession>
<proteinExistence type="predicted"/>
<feature type="compositionally biased region" description="Gly residues" evidence="1">
    <location>
        <begin position="112"/>
        <end position="128"/>
    </location>
</feature>
<dbReference type="EMBL" id="JPOX01000007">
    <property type="protein sequence ID" value="KFX50320.1"/>
    <property type="molecule type" value="Genomic_DNA"/>
</dbReference>
<reference evidence="4" key="1">
    <citation type="journal article" date="2014" name="PLoS Genet.">
        <title>Signature Gene Expression Reveals Novel Clues to the Molecular Mechanisms of Dimorphic Transition in Penicillium marneffei.</title>
        <authorList>
            <person name="Yang E."/>
            <person name="Wang G."/>
            <person name="Cai J."/>
            <person name="Woo P.C."/>
            <person name="Lau S.K."/>
            <person name="Yuen K.-Y."/>
            <person name="Chow W.-N."/>
            <person name="Lin X."/>
        </authorList>
    </citation>
    <scope>NUCLEOTIDE SEQUENCE [LARGE SCALE GENOMIC DNA]</scope>
    <source>
        <strain evidence="4">PM1</strain>
    </source>
</reference>
<feature type="chain" id="PRO_5009749785" evidence="3">
    <location>
        <begin position="19"/>
        <end position="289"/>
    </location>
</feature>
<dbReference type="EMBL" id="JPOX01000007">
    <property type="protein sequence ID" value="KFX50323.1"/>
    <property type="molecule type" value="Genomic_DNA"/>
</dbReference>
<organism evidence="4">
    <name type="scientific">Talaromyces marneffei PM1</name>
    <dbReference type="NCBI Taxonomy" id="1077442"/>
    <lineage>
        <taxon>Eukaryota</taxon>
        <taxon>Fungi</taxon>
        <taxon>Dikarya</taxon>
        <taxon>Ascomycota</taxon>
        <taxon>Pezizomycotina</taxon>
        <taxon>Eurotiomycetes</taxon>
        <taxon>Eurotiomycetidae</taxon>
        <taxon>Eurotiales</taxon>
        <taxon>Trichocomaceae</taxon>
        <taxon>Talaromyces</taxon>
        <taxon>Talaromyces sect. Talaromyces</taxon>
    </lineage>
</organism>
<keyword evidence="2" id="KW-0472">Membrane</keyword>
<keyword evidence="2" id="KW-1133">Transmembrane helix</keyword>
<feature type="region of interest" description="Disordered" evidence="1">
    <location>
        <begin position="215"/>
        <end position="259"/>
    </location>
</feature>
<name>A0A093VB79_TALMA</name>
<keyword evidence="2" id="KW-0812">Transmembrane</keyword>
<feature type="region of interest" description="Disordered" evidence="1">
    <location>
        <begin position="178"/>
        <end position="200"/>
    </location>
</feature>